<dbReference type="Pfam" id="PF00300">
    <property type="entry name" value="His_Phos_1"/>
    <property type="match status" value="1"/>
</dbReference>
<dbReference type="InterPro" id="IPR013078">
    <property type="entry name" value="His_Pase_superF_clade-1"/>
</dbReference>
<dbReference type="AlphaFoldDB" id="A0A7X0VF95"/>
<dbReference type="SMART" id="SM00855">
    <property type="entry name" value="PGAM"/>
    <property type="match status" value="1"/>
</dbReference>
<dbReference type="PANTHER" id="PTHR46517">
    <property type="entry name" value="FRUCTOSE-2,6-BISPHOSPHATASE TIGAR"/>
    <property type="match status" value="1"/>
</dbReference>
<dbReference type="SUPFAM" id="SSF53254">
    <property type="entry name" value="Phosphoglycerate mutase-like"/>
    <property type="match status" value="1"/>
</dbReference>
<keyword evidence="5" id="KW-1185">Reference proteome</keyword>
<evidence type="ECO:0000256" key="3">
    <source>
        <dbReference type="PIRSR" id="PIRSR613078-2"/>
    </source>
</evidence>
<feature type="active site" description="Tele-phosphohistidine intermediate" evidence="2">
    <location>
        <position position="9"/>
    </location>
</feature>
<dbReference type="GO" id="GO:0045820">
    <property type="term" value="P:negative regulation of glycolytic process"/>
    <property type="evidence" value="ECO:0007669"/>
    <property type="project" value="TreeGrafter"/>
</dbReference>
<comment type="caution">
    <text evidence="4">The sequence shown here is derived from an EMBL/GenBank/DDBJ whole genome shotgun (WGS) entry which is preliminary data.</text>
</comment>
<dbReference type="Gene3D" id="3.40.50.1240">
    <property type="entry name" value="Phosphoglycerate mutase-like"/>
    <property type="match status" value="1"/>
</dbReference>
<dbReference type="RefSeq" id="WP_185143076.1">
    <property type="nucleotide sequence ID" value="NZ_JACJVP010000023.1"/>
</dbReference>
<evidence type="ECO:0000313" key="4">
    <source>
        <dbReference type="EMBL" id="MBB6671591.1"/>
    </source>
</evidence>
<accession>A0A7X0VF95</accession>
<keyword evidence="1" id="KW-0378">Hydrolase</keyword>
<name>A0A7X0VF95_9BACL</name>
<feature type="binding site" evidence="3">
    <location>
        <begin position="8"/>
        <end position="15"/>
    </location>
    <ligand>
        <name>substrate</name>
    </ligand>
</feature>
<feature type="active site" description="Proton donor/acceptor" evidence="2">
    <location>
        <position position="83"/>
    </location>
</feature>
<dbReference type="InterPro" id="IPR051695">
    <property type="entry name" value="Phosphoglycerate_Mutase"/>
</dbReference>
<reference evidence="4 5" key="1">
    <citation type="submission" date="2020-08" db="EMBL/GenBank/DDBJ databases">
        <title>Cohnella phylogeny.</title>
        <authorList>
            <person name="Dunlap C."/>
        </authorList>
    </citation>
    <scope>NUCLEOTIDE SEQUENCE [LARGE SCALE GENOMIC DNA]</scope>
    <source>
        <strain evidence="4 5">DSM 28246</strain>
    </source>
</reference>
<dbReference type="EMBL" id="JACJVP010000023">
    <property type="protein sequence ID" value="MBB6671591.1"/>
    <property type="molecule type" value="Genomic_DNA"/>
</dbReference>
<dbReference type="Proteomes" id="UP000547209">
    <property type="component" value="Unassembled WGS sequence"/>
</dbReference>
<dbReference type="InterPro" id="IPR029033">
    <property type="entry name" value="His_PPase_superfam"/>
</dbReference>
<protein>
    <submittedName>
        <fullName evidence="4">Histidine phosphatase family protein</fullName>
    </submittedName>
</protein>
<sequence>MAFIGLIRHGRTDWNREGRAQGQKDVPLSEEGLAQARIVAERLGEEEWHAIYASDLSRARRTAEMIAERLGIPDIVYDARLREIGGGRIEGTTESERVAKWGPEWERLDLDREPPASVAARGAAFLEELHAREEGRNVLVVGHGAWMKHCLNALVPDIDTSAPRKNTSVTKIRKSPEGWACDLYNCAKHLEGREGAEPGEI</sequence>
<evidence type="ECO:0000256" key="2">
    <source>
        <dbReference type="PIRSR" id="PIRSR613078-1"/>
    </source>
</evidence>
<feature type="binding site" evidence="3">
    <location>
        <position position="58"/>
    </location>
    <ligand>
        <name>substrate</name>
    </ligand>
</feature>
<gene>
    <name evidence="4" type="ORF">H7C19_12950</name>
</gene>
<evidence type="ECO:0000256" key="1">
    <source>
        <dbReference type="ARBA" id="ARBA00022801"/>
    </source>
</evidence>
<dbReference type="GO" id="GO:0005829">
    <property type="term" value="C:cytosol"/>
    <property type="evidence" value="ECO:0007669"/>
    <property type="project" value="TreeGrafter"/>
</dbReference>
<dbReference type="CDD" id="cd07067">
    <property type="entry name" value="HP_PGM_like"/>
    <property type="match status" value="1"/>
</dbReference>
<dbReference type="PANTHER" id="PTHR46517:SF1">
    <property type="entry name" value="FRUCTOSE-2,6-BISPHOSPHATASE TIGAR"/>
    <property type="match status" value="1"/>
</dbReference>
<evidence type="ECO:0000313" key="5">
    <source>
        <dbReference type="Proteomes" id="UP000547209"/>
    </source>
</evidence>
<dbReference type="GO" id="GO:0004331">
    <property type="term" value="F:fructose-2,6-bisphosphate 2-phosphatase activity"/>
    <property type="evidence" value="ECO:0007669"/>
    <property type="project" value="TreeGrafter"/>
</dbReference>
<proteinExistence type="predicted"/>
<dbReference type="GO" id="GO:0043456">
    <property type="term" value="P:regulation of pentose-phosphate shunt"/>
    <property type="evidence" value="ECO:0007669"/>
    <property type="project" value="TreeGrafter"/>
</dbReference>
<organism evidence="4 5">
    <name type="scientific">Cohnella nanjingensis</name>
    <dbReference type="NCBI Taxonomy" id="1387779"/>
    <lineage>
        <taxon>Bacteria</taxon>
        <taxon>Bacillati</taxon>
        <taxon>Bacillota</taxon>
        <taxon>Bacilli</taxon>
        <taxon>Bacillales</taxon>
        <taxon>Paenibacillaceae</taxon>
        <taxon>Cohnella</taxon>
    </lineage>
</organism>